<evidence type="ECO:0000256" key="3">
    <source>
        <dbReference type="ARBA" id="ARBA00023125"/>
    </source>
</evidence>
<accession>A0A2Z2KL49</accession>
<dbReference type="SUPFAM" id="SSF53850">
    <property type="entry name" value="Periplasmic binding protein-like II"/>
    <property type="match status" value="1"/>
</dbReference>
<dbReference type="Pfam" id="PF03466">
    <property type="entry name" value="LysR_substrate"/>
    <property type="match status" value="1"/>
</dbReference>
<keyword evidence="3" id="KW-0238">DNA-binding</keyword>
<gene>
    <name evidence="6" type="ORF">B9T62_27105</name>
</gene>
<dbReference type="PANTHER" id="PTHR30126:SF40">
    <property type="entry name" value="HTH-TYPE TRANSCRIPTIONAL REGULATOR GLTR"/>
    <property type="match status" value="1"/>
</dbReference>
<evidence type="ECO:0000256" key="1">
    <source>
        <dbReference type="ARBA" id="ARBA00009437"/>
    </source>
</evidence>
<evidence type="ECO:0000259" key="5">
    <source>
        <dbReference type="Pfam" id="PF03466"/>
    </source>
</evidence>
<dbReference type="RefSeq" id="WP_087918116.1">
    <property type="nucleotide sequence ID" value="NZ_CP021780.1"/>
</dbReference>
<keyword evidence="7" id="KW-1185">Reference proteome</keyword>
<dbReference type="PANTHER" id="PTHR30126">
    <property type="entry name" value="HTH-TYPE TRANSCRIPTIONAL REGULATOR"/>
    <property type="match status" value="1"/>
</dbReference>
<dbReference type="Proteomes" id="UP000249890">
    <property type="component" value="Chromosome"/>
</dbReference>
<name>A0A2Z2KL49_9BACL</name>
<reference evidence="6 7" key="1">
    <citation type="submission" date="2017-06" db="EMBL/GenBank/DDBJ databases">
        <title>Complete genome sequence of Paenibacillus donghaensis KCTC 13049T isolated from East Sea sediment, South Korea.</title>
        <authorList>
            <person name="Jung B.K."/>
            <person name="Hong S.-J."/>
            <person name="Shin J.-H."/>
        </authorList>
    </citation>
    <scope>NUCLEOTIDE SEQUENCE [LARGE SCALE GENOMIC DNA]</scope>
    <source>
        <strain evidence="6 7">KCTC 13049</strain>
    </source>
</reference>
<evidence type="ECO:0000313" key="7">
    <source>
        <dbReference type="Proteomes" id="UP000249890"/>
    </source>
</evidence>
<dbReference type="InterPro" id="IPR005119">
    <property type="entry name" value="LysR_subst-bd"/>
</dbReference>
<evidence type="ECO:0000256" key="4">
    <source>
        <dbReference type="ARBA" id="ARBA00023163"/>
    </source>
</evidence>
<dbReference type="AlphaFoldDB" id="A0A2Z2KL49"/>
<organism evidence="6 7">
    <name type="scientific">Paenibacillus donghaensis</name>
    <dbReference type="NCBI Taxonomy" id="414771"/>
    <lineage>
        <taxon>Bacteria</taxon>
        <taxon>Bacillati</taxon>
        <taxon>Bacillota</taxon>
        <taxon>Bacilli</taxon>
        <taxon>Bacillales</taxon>
        <taxon>Paenibacillaceae</taxon>
        <taxon>Paenibacillus</taxon>
    </lineage>
</organism>
<comment type="similarity">
    <text evidence="1">Belongs to the LysR transcriptional regulatory family.</text>
</comment>
<sequence length="196" mass="21602">MGSIETAAASHLVPVLKAYQFDYPDVHLRLITGETHGLLQKVKAGELDGAFVYGPLNEPHIEYLPVFEEELVLISEPGRNNVSELLTKPMLFFDVGCTHRVKAEHFLRENGVTSYQIREFGTLEVILNGVTAGLGVSLLPQSSIAKADKEGRISTHRLPEGYRELQVGFIYQSGQVYSSALSSLLEGLDCEIEAEL</sequence>
<dbReference type="EMBL" id="CP021780">
    <property type="protein sequence ID" value="ASA24130.1"/>
    <property type="molecule type" value="Genomic_DNA"/>
</dbReference>
<dbReference type="Gene3D" id="3.40.190.290">
    <property type="match status" value="1"/>
</dbReference>
<evidence type="ECO:0000256" key="2">
    <source>
        <dbReference type="ARBA" id="ARBA00023015"/>
    </source>
</evidence>
<dbReference type="OrthoDB" id="8479357at2"/>
<proteinExistence type="inferred from homology"/>
<feature type="domain" description="LysR substrate-binding" evidence="5">
    <location>
        <begin position="2"/>
        <end position="186"/>
    </location>
</feature>
<protein>
    <recommendedName>
        <fullName evidence="5">LysR substrate-binding domain-containing protein</fullName>
    </recommendedName>
</protein>
<keyword evidence="2" id="KW-0805">Transcription regulation</keyword>
<dbReference type="KEGG" id="pdh:B9T62_27105"/>
<dbReference type="GO" id="GO:0000976">
    <property type="term" value="F:transcription cis-regulatory region binding"/>
    <property type="evidence" value="ECO:0007669"/>
    <property type="project" value="TreeGrafter"/>
</dbReference>
<evidence type="ECO:0000313" key="6">
    <source>
        <dbReference type="EMBL" id="ASA24130.1"/>
    </source>
</evidence>
<keyword evidence="4" id="KW-0804">Transcription</keyword>
<dbReference type="GO" id="GO:0006355">
    <property type="term" value="P:regulation of DNA-templated transcription"/>
    <property type="evidence" value="ECO:0007669"/>
    <property type="project" value="TreeGrafter"/>
</dbReference>